<protein>
    <submittedName>
        <fullName evidence="4">AMP-dependent synthetase</fullName>
    </submittedName>
</protein>
<dbReference type="PANTHER" id="PTHR43201:SF5">
    <property type="entry name" value="MEDIUM-CHAIN ACYL-COA LIGASE ACSF2, MITOCHONDRIAL"/>
    <property type="match status" value="1"/>
</dbReference>
<evidence type="ECO:0000259" key="3">
    <source>
        <dbReference type="Pfam" id="PF00501"/>
    </source>
</evidence>
<evidence type="ECO:0000313" key="4">
    <source>
        <dbReference type="EMBL" id="AII12741.1"/>
    </source>
</evidence>
<dbReference type="Gene3D" id="3.40.50.12780">
    <property type="entry name" value="N-terminal domain of ligase-like"/>
    <property type="match status" value="1"/>
</dbReference>
<dbReference type="InterPro" id="IPR000873">
    <property type="entry name" value="AMP-dep_synth/lig_dom"/>
</dbReference>
<dbReference type="PROSITE" id="PS00455">
    <property type="entry name" value="AMP_BINDING"/>
    <property type="match status" value="1"/>
</dbReference>
<name>A0ABC8A675_LACLL</name>
<evidence type="ECO:0000256" key="1">
    <source>
        <dbReference type="ARBA" id="ARBA00006432"/>
    </source>
</evidence>
<keyword evidence="2" id="KW-0436">Ligase</keyword>
<proteinExistence type="inferred from homology"/>
<feature type="domain" description="AMP-dependent synthetase/ligase" evidence="3">
    <location>
        <begin position="19"/>
        <end position="347"/>
    </location>
</feature>
<evidence type="ECO:0000313" key="5">
    <source>
        <dbReference type="Proteomes" id="UP000028594"/>
    </source>
</evidence>
<dbReference type="InterPro" id="IPR042099">
    <property type="entry name" value="ANL_N_sf"/>
</dbReference>
<dbReference type="KEGG" id="llx:NCDO2118_1260"/>
<dbReference type="Gene3D" id="3.30.300.30">
    <property type="match status" value="1"/>
</dbReference>
<reference evidence="4 5" key="1">
    <citation type="submission" date="2014-07" db="EMBL/GenBank/DDBJ databases">
        <title>Genome sequence of Lactococcus lactis subsp. lactis NCDO 2118, a GABA-producing strain.</title>
        <authorList>
            <person name="Oliveira L.C."/>
            <person name="Saraiva T.D.L."/>
            <person name="Soares S.C."/>
            <person name="Ramos R.T.J."/>
            <person name="Sa P.H.C.G."/>
            <person name="Carneiro A.R."/>
            <person name="Miranda F."/>
            <person name="Freire M."/>
            <person name="Renan W."/>
            <person name="Oliveira A.F.Jr."/>
            <person name="Santos A.R."/>
            <person name="Pinto A.C."/>
            <person name="Souza B.M."/>
            <person name="Castro C.P."/>
            <person name="Diniz C.A.A."/>
            <person name="Rocha C.S."/>
            <person name="Mariano D.C.B."/>
            <person name="Aguiar E.L."/>
            <person name="Folador E.L."/>
            <person name="Barbosa E.G.V."/>
            <person name="Aburjaile F.F."/>
            <person name="Goncalves L.A."/>
            <person name="Guimaraes L.C."/>
            <person name="Azevedo M.S.P."/>
            <person name="Agresti P.C.M."/>
            <person name="Faria R.F."/>
            <person name="Tiwari S."/>
            <person name="Almeida S.S."/>
            <person name="Hassan S.S."/>
            <person name="Pereira V.B."/>
            <person name="Abreu V.A.C."/>
            <person name="Pereira U.P."/>
            <person name="Dorella F.A."/>
            <person name="Carvalho A.F."/>
            <person name="Pereira F.L."/>
            <person name="Leal C.A.G."/>
            <person name="Figueiredo H.C.P."/>
            <person name="Silva A."/>
            <person name="Miyoshi A."/>
            <person name="Azevedo V."/>
        </authorList>
    </citation>
    <scope>NUCLEOTIDE SEQUENCE [LARGE SCALE GENOMIC DNA]</scope>
    <source>
        <strain evidence="4 5">NCDO 2118</strain>
    </source>
</reference>
<comment type="similarity">
    <text evidence="1">Belongs to the ATP-dependent AMP-binding enzyme family.</text>
</comment>
<dbReference type="InterPro" id="IPR020845">
    <property type="entry name" value="AMP-binding_CS"/>
</dbReference>
<dbReference type="SUPFAM" id="SSF56801">
    <property type="entry name" value="Acetyl-CoA synthetase-like"/>
    <property type="match status" value="1"/>
</dbReference>
<sequence>MWKFIEDTLKKTPCSVISSANQKLTYGSALSFIQLRGRQLKKIVPKHSKCAILCGDEMNTALSILICWFAGVVPIPLSHNYGKRHYKKVLLHCLPDLLITDLNKPDVEESIPRFEITSGICIGSSPSVVQEKVLSDIAAILYTSGTTGEPKGILLTEQGLLMNIVETANYFNITQSDKIIIVRPLYHCAAFTGEFLVALSQGGNIEFFNSDFNPMKLISQIESHNISICGGTPTLFKQMAKLLGRTKRILPLKKIAISGECLTKESAVIIRDVFKETKIFNVYGQTEASPRISYLPPQYFDEFPESVGILLKSTQIKICDKDTDEEVSDNSNGVIYVKSPSIMKGYYRNQNLTQRVIQEGWLRTNDFGFVDERGFLYILSRVDDLIIKAGMNIYPKEIENIVNDFQEVSECLVYQSASGGIGIDVVLDEKYYNFTKQKFLNEISGNLPKYQIPTEVQFVAKLERGISGKLIRRKNRIT</sequence>
<accession>A0ABC8A675</accession>
<dbReference type="Pfam" id="PF00501">
    <property type="entry name" value="AMP-binding"/>
    <property type="match status" value="1"/>
</dbReference>
<organism evidence="4 5">
    <name type="scientific">Lactococcus lactis subsp. lactis NCDO 2118</name>
    <dbReference type="NCBI Taxonomy" id="1117941"/>
    <lineage>
        <taxon>Bacteria</taxon>
        <taxon>Bacillati</taxon>
        <taxon>Bacillota</taxon>
        <taxon>Bacilli</taxon>
        <taxon>Lactobacillales</taxon>
        <taxon>Streptococcaceae</taxon>
        <taxon>Lactococcus</taxon>
    </lineage>
</organism>
<dbReference type="GO" id="GO:0016874">
    <property type="term" value="F:ligase activity"/>
    <property type="evidence" value="ECO:0007669"/>
    <property type="project" value="UniProtKB-KW"/>
</dbReference>
<dbReference type="InterPro" id="IPR045851">
    <property type="entry name" value="AMP-bd_C_sf"/>
</dbReference>
<dbReference type="Proteomes" id="UP000028594">
    <property type="component" value="Chromosome"/>
</dbReference>
<dbReference type="AlphaFoldDB" id="A0ABC8A675"/>
<dbReference type="CDD" id="cd04433">
    <property type="entry name" value="AFD_class_I"/>
    <property type="match status" value="1"/>
</dbReference>
<gene>
    <name evidence="4" type="ORF">NCDO2118_1260</name>
</gene>
<dbReference type="EMBL" id="CP009054">
    <property type="protein sequence ID" value="AII12741.1"/>
    <property type="molecule type" value="Genomic_DNA"/>
</dbReference>
<evidence type="ECO:0000256" key="2">
    <source>
        <dbReference type="ARBA" id="ARBA00022598"/>
    </source>
</evidence>
<dbReference type="RefSeq" id="WP_012897840.1">
    <property type="nucleotide sequence ID" value="NZ_CP009054.1"/>
</dbReference>
<dbReference type="PANTHER" id="PTHR43201">
    <property type="entry name" value="ACYL-COA SYNTHETASE"/>
    <property type="match status" value="1"/>
</dbReference>